<dbReference type="InterPro" id="IPR020972">
    <property type="entry name" value="Dermonecrotic/RTX_toxin_MLD"/>
</dbReference>
<gene>
    <name evidence="2" type="ORF">ERJ77_27705</name>
</gene>
<dbReference type="SUPFAM" id="SSF158842">
    <property type="entry name" value="PMT central region-like"/>
    <property type="match status" value="1"/>
</dbReference>
<dbReference type="GO" id="GO:0090729">
    <property type="term" value="F:toxin activity"/>
    <property type="evidence" value="ECO:0007669"/>
    <property type="project" value="UniProtKB-KW"/>
</dbReference>
<proteinExistence type="predicted"/>
<dbReference type="Pfam" id="PF11647">
    <property type="entry name" value="MLD"/>
    <property type="match status" value="1"/>
</dbReference>
<name>A0AAW4BMA2_VIBAN</name>
<accession>A0AAW4BMA2</accession>
<feature type="non-terminal residue" evidence="2">
    <location>
        <position position="93"/>
    </location>
</feature>
<feature type="domain" description="Dermonecrotic/RTX toxin membrane localization" evidence="1">
    <location>
        <begin position="55"/>
        <end position="91"/>
    </location>
</feature>
<organism evidence="2 3">
    <name type="scientific">Vibrio anguillarum</name>
    <name type="common">Listonella anguillarum</name>
    <dbReference type="NCBI Taxonomy" id="55601"/>
    <lineage>
        <taxon>Bacteria</taxon>
        <taxon>Pseudomonadati</taxon>
        <taxon>Pseudomonadota</taxon>
        <taxon>Gammaproteobacteria</taxon>
        <taxon>Vibrionales</taxon>
        <taxon>Vibrionaceae</taxon>
        <taxon>Vibrio</taxon>
    </lineage>
</organism>
<evidence type="ECO:0000313" key="3">
    <source>
        <dbReference type="Proteomes" id="UP000786185"/>
    </source>
</evidence>
<evidence type="ECO:0000259" key="1">
    <source>
        <dbReference type="Pfam" id="PF11647"/>
    </source>
</evidence>
<sequence length="93" mass="10593">DDPLFTPERKLSHDFLNAREDVIRKLSGEIETNVSTTQSEVTENAVMQPLDFSKVFTREELVKSANVFGKRIGSSYQAILEQVDLVHRAVDRE</sequence>
<dbReference type="Gene3D" id="1.20.140.180">
    <property type="match status" value="1"/>
</dbReference>
<dbReference type="AlphaFoldDB" id="A0AAW4BMA2"/>
<dbReference type="EMBL" id="SCLC01001804">
    <property type="protein sequence ID" value="MBF4438201.1"/>
    <property type="molecule type" value="Genomic_DNA"/>
</dbReference>
<protein>
    <submittedName>
        <fullName evidence="2">Membrane-targeted effector domain-containing toxin</fullName>
    </submittedName>
</protein>
<feature type="non-terminal residue" evidence="2">
    <location>
        <position position="1"/>
    </location>
</feature>
<reference evidence="2" key="1">
    <citation type="journal article" date="2021" name="PeerJ">
        <title>Analysis of 44 Vibrio anguillarum genomes reveals high genetic diversity.</title>
        <authorList>
            <person name="Hansen M.J."/>
            <person name="Dalsgaard I."/>
        </authorList>
    </citation>
    <scope>NUCLEOTIDE SEQUENCE</scope>
    <source>
        <strain evidence="2">850617-1/1</strain>
    </source>
</reference>
<dbReference type="GO" id="GO:0005576">
    <property type="term" value="C:extracellular region"/>
    <property type="evidence" value="ECO:0007669"/>
    <property type="project" value="UniProtKB-SubCell"/>
</dbReference>
<dbReference type="GO" id="GO:0033644">
    <property type="term" value="C:host cell membrane"/>
    <property type="evidence" value="ECO:0007669"/>
    <property type="project" value="UniProtKB-SubCell"/>
</dbReference>
<comment type="caution">
    <text evidence="2">The sequence shown here is derived from an EMBL/GenBank/DDBJ whole genome shotgun (WGS) entry which is preliminary data.</text>
</comment>
<evidence type="ECO:0000313" key="2">
    <source>
        <dbReference type="EMBL" id="MBF4438201.1"/>
    </source>
</evidence>
<dbReference type="Proteomes" id="UP000786185">
    <property type="component" value="Unassembled WGS sequence"/>
</dbReference>